<comment type="similarity">
    <text evidence="1">Belongs to the sigma-70 factor family. ECF subfamily.</text>
</comment>
<name>A0A972F640_9RHOO</name>
<dbReference type="SUPFAM" id="SSF88946">
    <property type="entry name" value="Sigma2 domain of RNA polymerase sigma factors"/>
    <property type="match status" value="1"/>
</dbReference>
<keyword evidence="3" id="KW-0731">Sigma factor</keyword>
<evidence type="ECO:0000256" key="2">
    <source>
        <dbReference type="ARBA" id="ARBA00023015"/>
    </source>
</evidence>
<dbReference type="PANTHER" id="PTHR43133:SF8">
    <property type="entry name" value="RNA POLYMERASE SIGMA FACTOR HI_1459-RELATED"/>
    <property type="match status" value="1"/>
</dbReference>
<evidence type="ECO:0000259" key="7">
    <source>
        <dbReference type="Pfam" id="PF08281"/>
    </source>
</evidence>
<accession>A0A972F640</accession>
<dbReference type="Pfam" id="PF08281">
    <property type="entry name" value="Sigma70_r4_2"/>
    <property type="match status" value="1"/>
</dbReference>
<evidence type="ECO:0000256" key="5">
    <source>
        <dbReference type="ARBA" id="ARBA00023163"/>
    </source>
</evidence>
<dbReference type="InterPro" id="IPR013324">
    <property type="entry name" value="RNA_pol_sigma_r3/r4-like"/>
</dbReference>
<feature type="domain" description="RNA polymerase sigma-70 region 2" evidence="6">
    <location>
        <begin position="19"/>
        <end position="84"/>
    </location>
</feature>
<organism evidence="8 9">
    <name type="scientific">Azoarcus taiwanensis</name>
    <dbReference type="NCBI Taxonomy" id="666964"/>
    <lineage>
        <taxon>Bacteria</taxon>
        <taxon>Pseudomonadati</taxon>
        <taxon>Pseudomonadota</taxon>
        <taxon>Betaproteobacteria</taxon>
        <taxon>Rhodocyclales</taxon>
        <taxon>Zoogloeaceae</taxon>
        <taxon>Azoarcus</taxon>
    </lineage>
</organism>
<evidence type="ECO:0000256" key="3">
    <source>
        <dbReference type="ARBA" id="ARBA00023082"/>
    </source>
</evidence>
<protein>
    <submittedName>
        <fullName evidence="8">Sigma-70 family RNA polymerase sigma factor</fullName>
    </submittedName>
</protein>
<proteinExistence type="inferred from homology"/>
<dbReference type="Gene3D" id="1.10.1740.10">
    <property type="match status" value="1"/>
</dbReference>
<dbReference type="SUPFAM" id="SSF88659">
    <property type="entry name" value="Sigma3 and sigma4 domains of RNA polymerase sigma factors"/>
    <property type="match status" value="1"/>
</dbReference>
<evidence type="ECO:0000313" key="9">
    <source>
        <dbReference type="Proteomes" id="UP000599523"/>
    </source>
</evidence>
<dbReference type="Gene3D" id="1.10.10.10">
    <property type="entry name" value="Winged helix-like DNA-binding domain superfamily/Winged helix DNA-binding domain"/>
    <property type="match status" value="1"/>
</dbReference>
<dbReference type="InterPro" id="IPR013325">
    <property type="entry name" value="RNA_pol_sigma_r2"/>
</dbReference>
<dbReference type="NCBIfam" id="TIGR02943">
    <property type="entry name" value="Sig70_famx1"/>
    <property type="match status" value="1"/>
</dbReference>
<dbReference type="Proteomes" id="UP000599523">
    <property type="component" value="Unassembled WGS sequence"/>
</dbReference>
<sequence>MSEHSPPGSRIDWSGPSIESIRRDMLRFAQMQLRDAATAEDMVQEALVAAMNSEHGFAGRSAIKTWLFAILRNKIVDHIRRNAREISRSDLAAQDEDGDDGMDALFNRKMMWSSGYWNHEDGPATWSNPDEVLSQKQFWTIFDACVNHLPEKLARIYMMREMLELETDEICRELGISKNNCWVILHRARLGLRECLEDNWFKGAAR</sequence>
<dbReference type="PANTHER" id="PTHR43133">
    <property type="entry name" value="RNA POLYMERASE ECF-TYPE SIGMA FACTO"/>
    <property type="match status" value="1"/>
</dbReference>
<dbReference type="InterPro" id="IPR007627">
    <property type="entry name" value="RNA_pol_sigma70_r2"/>
</dbReference>
<gene>
    <name evidence="8" type="ORF">GPA21_03775</name>
</gene>
<keyword evidence="5" id="KW-0804">Transcription</keyword>
<dbReference type="AlphaFoldDB" id="A0A972F640"/>
<evidence type="ECO:0000313" key="8">
    <source>
        <dbReference type="EMBL" id="NMG02089.1"/>
    </source>
</evidence>
<dbReference type="InterPro" id="IPR036388">
    <property type="entry name" value="WH-like_DNA-bd_sf"/>
</dbReference>
<dbReference type="InterPro" id="IPR013249">
    <property type="entry name" value="RNA_pol_sigma70_r4_t2"/>
</dbReference>
<dbReference type="GO" id="GO:0016987">
    <property type="term" value="F:sigma factor activity"/>
    <property type="evidence" value="ECO:0007669"/>
    <property type="project" value="UniProtKB-KW"/>
</dbReference>
<dbReference type="InterPro" id="IPR039425">
    <property type="entry name" value="RNA_pol_sigma-70-like"/>
</dbReference>
<evidence type="ECO:0000259" key="6">
    <source>
        <dbReference type="Pfam" id="PF04542"/>
    </source>
</evidence>
<dbReference type="GO" id="GO:0003677">
    <property type="term" value="F:DNA binding"/>
    <property type="evidence" value="ECO:0007669"/>
    <property type="project" value="UniProtKB-KW"/>
</dbReference>
<keyword evidence="4" id="KW-0238">DNA-binding</keyword>
<dbReference type="RefSeq" id="WP_168986880.1">
    <property type="nucleotide sequence ID" value="NZ_CAWPHM010000055.1"/>
</dbReference>
<dbReference type="NCBIfam" id="TIGR02937">
    <property type="entry name" value="sigma70-ECF"/>
    <property type="match status" value="1"/>
</dbReference>
<evidence type="ECO:0000256" key="4">
    <source>
        <dbReference type="ARBA" id="ARBA00023125"/>
    </source>
</evidence>
<comment type="caution">
    <text evidence="8">The sequence shown here is derived from an EMBL/GenBank/DDBJ whole genome shotgun (WGS) entry which is preliminary data.</text>
</comment>
<evidence type="ECO:0000256" key="1">
    <source>
        <dbReference type="ARBA" id="ARBA00010641"/>
    </source>
</evidence>
<reference evidence="8" key="1">
    <citation type="submission" date="2019-12" db="EMBL/GenBank/DDBJ databases">
        <title>Comparative genomics gives insights into the taxonomy of the Azoarcus-Aromatoleum group and reveals separate origins of nif in the plant-associated Azoarcus and non-plant-associated Aromatoleum sub-groups.</title>
        <authorList>
            <person name="Lafos M."/>
            <person name="Maluk M."/>
            <person name="Batista M."/>
            <person name="Junghare M."/>
            <person name="Carmona M."/>
            <person name="Faoro H."/>
            <person name="Cruz L.M."/>
            <person name="Battistoni F."/>
            <person name="De Souza E."/>
            <person name="Pedrosa F."/>
            <person name="Chen W.-M."/>
            <person name="Poole P.S."/>
            <person name="Dixon R.A."/>
            <person name="James E.K."/>
        </authorList>
    </citation>
    <scope>NUCLEOTIDE SEQUENCE</scope>
    <source>
        <strain evidence="8">NSC3</strain>
    </source>
</reference>
<dbReference type="InterPro" id="IPR014284">
    <property type="entry name" value="RNA_pol_sigma-70_dom"/>
</dbReference>
<dbReference type="Pfam" id="PF04542">
    <property type="entry name" value="Sigma70_r2"/>
    <property type="match status" value="1"/>
</dbReference>
<dbReference type="InterPro" id="IPR014289">
    <property type="entry name" value="RNA_pol_sigma-24-rel"/>
</dbReference>
<keyword evidence="2" id="KW-0805">Transcription regulation</keyword>
<dbReference type="EMBL" id="WTVM01000014">
    <property type="protein sequence ID" value="NMG02089.1"/>
    <property type="molecule type" value="Genomic_DNA"/>
</dbReference>
<feature type="domain" description="RNA polymerase sigma factor 70 region 4 type 2" evidence="7">
    <location>
        <begin position="142"/>
        <end position="189"/>
    </location>
</feature>
<dbReference type="GO" id="GO:0006352">
    <property type="term" value="P:DNA-templated transcription initiation"/>
    <property type="evidence" value="ECO:0007669"/>
    <property type="project" value="InterPro"/>
</dbReference>
<keyword evidence="9" id="KW-1185">Reference proteome</keyword>